<feature type="region of interest" description="Disordered" evidence="1">
    <location>
        <begin position="305"/>
        <end position="328"/>
    </location>
</feature>
<dbReference type="InterPro" id="IPR015947">
    <property type="entry name" value="PUA-like_sf"/>
</dbReference>
<accession>A0A9W7C8U7</accession>
<dbReference type="EMBL" id="BRXW01000082">
    <property type="protein sequence ID" value="GMI05180.1"/>
    <property type="molecule type" value="Genomic_DNA"/>
</dbReference>
<dbReference type="Gene3D" id="2.30.130.40">
    <property type="entry name" value="LON domain-like"/>
    <property type="match status" value="1"/>
</dbReference>
<dbReference type="OrthoDB" id="45613at2759"/>
<feature type="compositionally biased region" description="Acidic residues" evidence="1">
    <location>
        <begin position="308"/>
        <end position="328"/>
    </location>
</feature>
<dbReference type="InterPro" id="IPR046336">
    <property type="entry name" value="Lon_prtase_N_sf"/>
</dbReference>
<organism evidence="2 3">
    <name type="scientific">Triparma laevis f. longispina</name>
    <dbReference type="NCBI Taxonomy" id="1714387"/>
    <lineage>
        <taxon>Eukaryota</taxon>
        <taxon>Sar</taxon>
        <taxon>Stramenopiles</taxon>
        <taxon>Ochrophyta</taxon>
        <taxon>Bolidophyceae</taxon>
        <taxon>Parmales</taxon>
        <taxon>Triparmaceae</taxon>
        <taxon>Triparma</taxon>
    </lineage>
</organism>
<dbReference type="AlphaFoldDB" id="A0A9W7C8U7"/>
<dbReference type="SUPFAM" id="SSF88697">
    <property type="entry name" value="PUA domain-like"/>
    <property type="match status" value="1"/>
</dbReference>
<keyword evidence="3" id="KW-1185">Reference proteome</keyword>
<comment type="caution">
    <text evidence="2">The sequence shown here is derived from an EMBL/GenBank/DDBJ whole genome shotgun (WGS) entry which is preliminary data.</text>
</comment>
<evidence type="ECO:0000313" key="3">
    <source>
        <dbReference type="Proteomes" id="UP001165122"/>
    </source>
</evidence>
<sequence>MTSFLSASSLPFTPSTPLPTRTFTVFTNLPSDVQLHILTFSAVAPFETYDDKHLPFRIAPLTHILPFISKSFYEMCQKNYLWNFAIERKKMLKDLEPCYSEKLALTTSPPTLKSLYIQTEILLRPLLPSFIMRTNLKKNQPFSLHFFEPRYRRLIKTIMLNPTHNWGPNTEFDLEFIQGKNLSTYNAPTFHYGHEGRITLGSFCYLVKILQCHIYEDGRADVTMIPIERVIVENVNREEPDNLFWIKGRVVGDDLGVGELQGEVLTKFARGLVERLGVTLEQARGMARGMLEGNAEGSLQALLGMHEEGEEEEEEYVPSDDDEEEGEN</sequence>
<evidence type="ECO:0000256" key="1">
    <source>
        <dbReference type="SAM" id="MobiDB-lite"/>
    </source>
</evidence>
<gene>
    <name evidence="2" type="ORF">TrLO_g13135</name>
</gene>
<dbReference type="Proteomes" id="UP001165122">
    <property type="component" value="Unassembled WGS sequence"/>
</dbReference>
<proteinExistence type="predicted"/>
<name>A0A9W7C8U7_9STRA</name>
<evidence type="ECO:0000313" key="2">
    <source>
        <dbReference type="EMBL" id="GMI05180.1"/>
    </source>
</evidence>
<reference evidence="3" key="1">
    <citation type="journal article" date="2023" name="Commun. Biol.">
        <title>Genome analysis of Parmales, the sister group of diatoms, reveals the evolutionary specialization of diatoms from phago-mixotrophs to photoautotrophs.</title>
        <authorList>
            <person name="Ban H."/>
            <person name="Sato S."/>
            <person name="Yoshikawa S."/>
            <person name="Yamada K."/>
            <person name="Nakamura Y."/>
            <person name="Ichinomiya M."/>
            <person name="Sato N."/>
            <person name="Blanc-Mathieu R."/>
            <person name="Endo H."/>
            <person name="Kuwata A."/>
            <person name="Ogata H."/>
        </authorList>
    </citation>
    <scope>NUCLEOTIDE SEQUENCE [LARGE SCALE GENOMIC DNA]</scope>
    <source>
        <strain evidence="3">NIES 3700</strain>
    </source>
</reference>
<protein>
    <submittedName>
        <fullName evidence="2">Uncharacterized protein</fullName>
    </submittedName>
</protein>